<geneLocation type="plasmid" evidence="1 4">
    <name>unnamed1</name>
</geneLocation>
<dbReference type="RefSeq" id="WP_111959077.1">
    <property type="nucleotide sequence ID" value="NZ_CP036314.1"/>
</dbReference>
<reference evidence="1 4" key="2">
    <citation type="submission" date="2019-02" db="EMBL/GenBank/DDBJ databases">
        <title>Complete genome sequence of Desulfobacter hydrogenophilus AcRS1.</title>
        <authorList>
            <person name="Marietou A."/>
            <person name="Lund M.B."/>
            <person name="Marshall I.P.G."/>
            <person name="Schreiber L."/>
            <person name="Jorgensen B."/>
        </authorList>
    </citation>
    <scope>NUCLEOTIDE SEQUENCE [LARGE SCALE GENOMIC DNA]</scope>
    <source>
        <strain evidence="1 4">AcRS1</strain>
        <plasmid evidence="1 4">unnamed1</plasmid>
    </source>
</reference>
<accession>A0A328FB96</accession>
<dbReference type="GeneID" id="39462795"/>
<reference evidence="2 3" key="1">
    <citation type="submission" date="2018-06" db="EMBL/GenBank/DDBJ databases">
        <title>Complete Genome Sequence of Desulfobacter hydrogenophilus (DSM3380).</title>
        <authorList>
            <person name="Marietou A."/>
            <person name="Schreiber L."/>
            <person name="Marshall I."/>
            <person name="Jorgensen B."/>
        </authorList>
    </citation>
    <scope>NUCLEOTIDE SEQUENCE [LARGE SCALE GENOMIC DNA]</scope>
    <source>
        <strain evidence="2 3">DSM 3380</strain>
    </source>
</reference>
<dbReference type="EMBL" id="CP036314">
    <property type="protein sequence ID" value="QBH15723.1"/>
    <property type="molecule type" value="Genomic_DNA"/>
</dbReference>
<dbReference type="Proteomes" id="UP000248798">
    <property type="component" value="Unassembled WGS sequence"/>
</dbReference>
<dbReference type="EMBL" id="QLNI01000040">
    <property type="protein sequence ID" value="RAM00702.1"/>
    <property type="molecule type" value="Genomic_DNA"/>
</dbReference>
<dbReference type="OrthoDB" id="6447432at2"/>
<sequence length="90" mass="10741">MNKSDRFFQMLNKCPRIKYLWDKETRKLDVESFEKDIKGMSSGEIHLAKFFAGVWFNNNRYGFDLIAAMQVLDANNKRIISDWIEQPFFP</sequence>
<evidence type="ECO:0000313" key="1">
    <source>
        <dbReference type="EMBL" id="QBH15723.1"/>
    </source>
</evidence>
<evidence type="ECO:0000313" key="4">
    <source>
        <dbReference type="Proteomes" id="UP000293902"/>
    </source>
</evidence>
<keyword evidence="1" id="KW-0614">Plasmid</keyword>
<proteinExistence type="predicted"/>
<evidence type="ECO:0000313" key="3">
    <source>
        <dbReference type="Proteomes" id="UP000248798"/>
    </source>
</evidence>
<keyword evidence="4" id="KW-1185">Reference proteome</keyword>
<dbReference type="AlphaFoldDB" id="A0A328FB96"/>
<evidence type="ECO:0000313" key="2">
    <source>
        <dbReference type="EMBL" id="RAM00702.1"/>
    </source>
</evidence>
<gene>
    <name evidence="2" type="ORF">DO021_17665</name>
    <name evidence="1" type="ORF">EYB58_22900</name>
</gene>
<protein>
    <submittedName>
        <fullName evidence="2">Uncharacterized protein</fullName>
    </submittedName>
</protein>
<dbReference type="Proteomes" id="UP000293902">
    <property type="component" value="Plasmid unnamed1"/>
</dbReference>
<name>A0A328FB96_9BACT</name>
<organism evidence="2 3">
    <name type="scientific">Desulfobacter hydrogenophilus</name>
    <dbReference type="NCBI Taxonomy" id="2291"/>
    <lineage>
        <taxon>Bacteria</taxon>
        <taxon>Pseudomonadati</taxon>
        <taxon>Thermodesulfobacteriota</taxon>
        <taxon>Desulfobacteria</taxon>
        <taxon>Desulfobacterales</taxon>
        <taxon>Desulfobacteraceae</taxon>
        <taxon>Desulfobacter</taxon>
    </lineage>
</organism>